<evidence type="ECO:0000256" key="5">
    <source>
        <dbReference type="ARBA" id="ARBA00023288"/>
    </source>
</evidence>
<comment type="subcellular location">
    <subcellularLocation>
        <location evidence="1">Membrane</location>
        <topology evidence="1">Lipid-anchor</topology>
    </subcellularLocation>
</comment>
<evidence type="ECO:0000256" key="4">
    <source>
        <dbReference type="ARBA" id="ARBA00023139"/>
    </source>
</evidence>
<proteinExistence type="inferred from homology"/>
<dbReference type="PANTHER" id="PTHR30429">
    <property type="entry name" value="D-METHIONINE-BINDING LIPOPROTEIN METQ"/>
    <property type="match status" value="1"/>
</dbReference>
<dbReference type="GO" id="GO:0016020">
    <property type="term" value="C:membrane"/>
    <property type="evidence" value="ECO:0007669"/>
    <property type="project" value="UniProtKB-SubCell"/>
</dbReference>
<name>A0A0J5TD79_9BACI</name>
<dbReference type="PIRSF" id="PIRSF002854">
    <property type="entry name" value="MetQ"/>
    <property type="match status" value="1"/>
</dbReference>
<evidence type="ECO:0000256" key="6">
    <source>
        <dbReference type="PIRNR" id="PIRNR002854"/>
    </source>
</evidence>
<keyword evidence="5 6" id="KW-0449">Lipoprotein</keyword>
<reference evidence="10" key="1">
    <citation type="submission" date="2016-01" db="EMBL/GenBank/DDBJ databases">
        <title>Whole genome sequencing of Bhargavaea cecembensis T14.</title>
        <authorList>
            <person name="Hong K.W."/>
        </authorList>
    </citation>
    <scope>NUCLEOTIDE SEQUENCE [LARGE SCALE GENOMIC DNA]</scope>
    <source>
        <strain evidence="10">M19</strain>
    </source>
</reference>
<comment type="caution">
    <text evidence="9">The sequence shown here is derived from an EMBL/GenBank/DDBJ whole genome shotgun (WGS) entry which is preliminary data.</text>
</comment>
<feature type="signal peptide" evidence="8">
    <location>
        <begin position="1"/>
        <end position="18"/>
    </location>
</feature>
<dbReference type="Gene3D" id="3.40.190.10">
    <property type="entry name" value="Periplasmic binding protein-like II"/>
    <property type="match status" value="2"/>
</dbReference>
<feature type="chain" id="PRO_5039450577" description="Lipoprotein" evidence="8">
    <location>
        <begin position="19"/>
        <end position="275"/>
    </location>
</feature>
<evidence type="ECO:0000313" key="10">
    <source>
        <dbReference type="Proteomes" id="UP000076510"/>
    </source>
</evidence>
<keyword evidence="2 8" id="KW-0732">Signal</keyword>
<dbReference type="Proteomes" id="UP000076510">
    <property type="component" value="Unassembled WGS sequence"/>
</dbReference>
<organism evidence="9 10">
    <name type="scientific">Rossellomorea marisflavi</name>
    <dbReference type="NCBI Taxonomy" id="189381"/>
    <lineage>
        <taxon>Bacteria</taxon>
        <taxon>Bacillati</taxon>
        <taxon>Bacillota</taxon>
        <taxon>Bacilli</taxon>
        <taxon>Bacillales</taxon>
        <taxon>Bacillaceae</taxon>
        <taxon>Rossellomorea</taxon>
    </lineage>
</organism>
<sequence length="275" mass="30118">MKKWLVGTIAAASIVGLAACGTSGSNGSSGDSKELVVGASNVPHAEILEEAKPILEKEGIDLKIETYQDYVLPNKDLDSGDLDANYFQHIPYLEGQKKEHGYDFVSAGGIHIEPMAVYSKKHKSLKDIPEGGTILFSNSVAEHGRILTLLEANGLIKLKDGIDKTQATLDDIAENPKKLKFDYEYEPALLTQLYNNEEGDAVVINSNYAIDSGLDPVKDSIAIEDKDSPYVNIIAVKKGDENKKEIKELVKVLQSDEIQDFINKEWEGSVVPVKE</sequence>
<dbReference type="PROSITE" id="PS51257">
    <property type="entry name" value="PROKAR_LIPOPROTEIN"/>
    <property type="match status" value="1"/>
</dbReference>
<dbReference type="InterPro" id="IPR004872">
    <property type="entry name" value="Lipoprotein_NlpA"/>
</dbReference>
<dbReference type="AlphaFoldDB" id="A0A0J5TD79"/>
<dbReference type="OrthoDB" id="9812878at2"/>
<evidence type="ECO:0000256" key="2">
    <source>
        <dbReference type="ARBA" id="ARBA00022729"/>
    </source>
</evidence>
<evidence type="ECO:0000256" key="7">
    <source>
        <dbReference type="PIRSR" id="PIRSR002854-1"/>
    </source>
</evidence>
<dbReference type="PATRIC" id="fig|189381.10.peg.203"/>
<evidence type="ECO:0000313" key="9">
    <source>
        <dbReference type="EMBL" id="KZE53223.1"/>
    </source>
</evidence>
<protein>
    <recommendedName>
        <fullName evidence="6">Lipoprotein</fullName>
    </recommendedName>
</protein>
<comment type="similarity">
    <text evidence="6">Belongs to the nlpA lipoprotein family.</text>
</comment>
<evidence type="ECO:0000256" key="1">
    <source>
        <dbReference type="ARBA" id="ARBA00004635"/>
    </source>
</evidence>
<dbReference type="SUPFAM" id="SSF53850">
    <property type="entry name" value="Periplasmic binding protein-like II"/>
    <property type="match status" value="1"/>
</dbReference>
<accession>A0A0J5TD79</accession>
<dbReference type="Pfam" id="PF03180">
    <property type="entry name" value="Lipoprotein_9"/>
    <property type="match status" value="1"/>
</dbReference>
<feature type="lipid moiety-binding region" description="S-diacylglycerol cysteine" evidence="7">
    <location>
        <position position="20"/>
    </location>
</feature>
<keyword evidence="4" id="KW-0564">Palmitate</keyword>
<gene>
    <name evidence="9" type="ORF">AV649_10650</name>
</gene>
<dbReference type="RefSeq" id="WP_048013291.1">
    <property type="nucleotide sequence ID" value="NZ_CAXQIX010000065.1"/>
</dbReference>
<evidence type="ECO:0000256" key="3">
    <source>
        <dbReference type="ARBA" id="ARBA00023136"/>
    </source>
</evidence>
<keyword evidence="3" id="KW-0472">Membrane</keyword>
<dbReference type="PANTHER" id="PTHR30429:SF0">
    <property type="entry name" value="METHIONINE-BINDING LIPOPROTEIN METQ"/>
    <property type="match status" value="1"/>
</dbReference>
<evidence type="ECO:0000256" key="8">
    <source>
        <dbReference type="SAM" id="SignalP"/>
    </source>
</evidence>
<dbReference type="CDD" id="cd13597">
    <property type="entry name" value="PBP2_lipoprotein_Tp32"/>
    <property type="match status" value="1"/>
</dbReference>
<dbReference type="EMBL" id="LQQY01000002">
    <property type="protein sequence ID" value="KZE53223.1"/>
    <property type="molecule type" value="Genomic_DNA"/>
</dbReference>